<dbReference type="AlphaFoldDB" id="A0A558DGN5"/>
<gene>
    <name evidence="2" type="ORF">FHK82_00295</name>
</gene>
<name>A0A558DGN5_9GAMM</name>
<feature type="domain" description="Solute-binding protein family 3/N-terminal" evidence="1">
    <location>
        <begin position="46"/>
        <end position="262"/>
    </location>
</feature>
<proteinExistence type="predicted"/>
<sequence>MDSTVRMGKIISCQHLKVAWLCSLFCWCILGHHTVTKADETHQSSSIKLVTSHLVPYSIQEGREQGFMVDIVREIERRLGSNRALQFLPWPRAIRNTRLSANHVIFPLTRTPEREAHFDWAIEVAPIELVFVTLSGQKLDLQQARTISSIAVQQNTPFEQYLRQQHFTNLVVTTNPAAIPIRMLRAGRVDAWFTARDLAGYSMKELFVSEPITYSAPITSGNVYIALSKEFPISLKTAYQETFAAMQADGTYQKIMDRYIRN</sequence>
<dbReference type="InterPro" id="IPR001638">
    <property type="entry name" value="Solute-binding_3/MltF_N"/>
</dbReference>
<dbReference type="Proteomes" id="UP000317355">
    <property type="component" value="Unassembled WGS sequence"/>
</dbReference>
<evidence type="ECO:0000313" key="3">
    <source>
        <dbReference type="Proteomes" id="UP000317355"/>
    </source>
</evidence>
<evidence type="ECO:0000259" key="1">
    <source>
        <dbReference type="SMART" id="SM00062"/>
    </source>
</evidence>
<dbReference type="Gene3D" id="3.40.190.10">
    <property type="entry name" value="Periplasmic binding protein-like II"/>
    <property type="match status" value="2"/>
</dbReference>
<evidence type="ECO:0000313" key="2">
    <source>
        <dbReference type="EMBL" id="TVT60186.1"/>
    </source>
</evidence>
<dbReference type="EMBL" id="VMRY01000001">
    <property type="protein sequence ID" value="TVT60186.1"/>
    <property type="molecule type" value="Genomic_DNA"/>
</dbReference>
<dbReference type="SMART" id="SM00062">
    <property type="entry name" value="PBPb"/>
    <property type="match status" value="1"/>
</dbReference>
<dbReference type="SUPFAM" id="SSF53850">
    <property type="entry name" value="Periplasmic binding protein-like II"/>
    <property type="match status" value="1"/>
</dbReference>
<dbReference type="PANTHER" id="PTHR38834:SF3">
    <property type="entry name" value="SOLUTE-BINDING PROTEIN FAMILY 3_N-TERMINAL DOMAIN-CONTAINING PROTEIN"/>
    <property type="match status" value="1"/>
</dbReference>
<protein>
    <submittedName>
        <fullName evidence="2">Amino acid ABC transporter substrate-binding protein</fullName>
    </submittedName>
</protein>
<accession>A0A558DGN5</accession>
<reference evidence="2 3" key="1">
    <citation type="submission" date="2019-07" db="EMBL/GenBank/DDBJ databases">
        <title>The pathways for chlorine oxyanion respiration interact through the shared metabolite chlorate.</title>
        <authorList>
            <person name="Barnum T.P."/>
            <person name="Cheng Y."/>
            <person name="Hill K.A."/>
            <person name="Lucas L.N."/>
            <person name="Carlson H.K."/>
            <person name="Coates J.D."/>
        </authorList>
    </citation>
    <scope>NUCLEOTIDE SEQUENCE [LARGE SCALE GENOMIC DNA]</scope>
    <source>
        <strain evidence="2">BK-3</strain>
    </source>
</reference>
<dbReference type="Pfam" id="PF00497">
    <property type="entry name" value="SBP_bac_3"/>
    <property type="match status" value="1"/>
</dbReference>
<organism evidence="2 3">
    <name type="scientific">Sedimenticola thiotaurini</name>
    <dbReference type="NCBI Taxonomy" id="1543721"/>
    <lineage>
        <taxon>Bacteria</taxon>
        <taxon>Pseudomonadati</taxon>
        <taxon>Pseudomonadota</taxon>
        <taxon>Gammaproteobacteria</taxon>
        <taxon>Chromatiales</taxon>
        <taxon>Sedimenticolaceae</taxon>
        <taxon>Sedimenticola</taxon>
    </lineage>
</organism>
<dbReference type="PANTHER" id="PTHR38834">
    <property type="entry name" value="PERIPLASMIC SUBSTRATE BINDING PROTEIN FAMILY 3"/>
    <property type="match status" value="1"/>
</dbReference>
<comment type="caution">
    <text evidence="2">The sequence shown here is derived from an EMBL/GenBank/DDBJ whole genome shotgun (WGS) entry which is preliminary data.</text>
</comment>